<dbReference type="Proteomes" id="UP000076865">
    <property type="component" value="Chromosome"/>
</dbReference>
<dbReference type="InterPro" id="IPR001633">
    <property type="entry name" value="EAL_dom"/>
</dbReference>
<proteinExistence type="predicted"/>
<dbReference type="GO" id="GO:0071111">
    <property type="term" value="F:cyclic-guanylate-specific phosphodiesterase activity"/>
    <property type="evidence" value="ECO:0007669"/>
    <property type="project" value="InterPro"/>
</dbReference>
<accession>A0A160F563</accession>
<evidence type="ECO:0000313" key="3">
    <source>
        <dbReference type="Proteomes" id="UP000076865"/>
    </source>
</evidence>
<dbReference type="InterPro" id="IPR050706">
    <property type="entry name" value="Cyclic-di-GMP_PDE-like"/>
</dbReference>
<feature type="domain" description="EAL" evidence="1">
    <location>
        <begin position="1"/>
        <end position="244"/>
    </location>
</feature>
<evidence type="ECO:0000259" key="1">
    <source>
        <dbReference type="PROSITE" id="PS50883"/>
    </source>
</evidence>
<evidence type="ECO:0000313" key="2">
    <source>
        <dbReference type="EMBL" id="ANB61132.1"/>
    </source>
</evidence>
<sequence length="244" mass="28029">MESNMTIRDIIVNQLFENVFQPIYRLIDWDIIGYESLFRCPFVSNPEEFFLYVNEHGSIYNLDIASIVNSLKQFSIYNKSVSYNVCLFLNVYPSTIAMPFFPQVMNQLVKNVSLLHQQVILEINESEKVENLDKVLSNIYLLKEQGFLIAVDDLGKRDCSLQLFIEIGPSVIKVDRSFAKNLSKDTKKQRYLSSVVQLFGKDTKIVLEGIETEEDFQCAKWLGVSYGQGYYLGKPSKLSVKTAL</sequence>
<dbReference type="EMBL" id="CP015438">
    <property type="protein sequence ID" value="ANB61132.1"/>
    <property type="molecule type" value="Genomic_DNA"/>
</dbReference>
<gene>
    <name evidence="2" type="ORF">GFC30_865</name>
</gene>
<dbReference type="RefSeq" id="WP_084256189.1">
    <property type="nucleotide sequence ID" value="NZ_CP015438.1"/>
</dbReference>
<reference evidence="2 3" key="1">
    <citation type="journal article" date="2006" name="Syst. Appl. Microbiol.">
        <title>Anoxybacillus amylolyticus sp. nov., a thermophilic amylase producing bacterium isolated from Mount Rittmann (Antarctica).</title>
        <authorList>
            <person name="Poli A."/>
            <person name="Esposito E."/>
            <person name="Lama L."/>
            <person name="Orlando P."/>
            <person name="Nicolaus G."/>
            <person name="de Appolonia F."/>
            <person name="Gambacorta A."/>
            <person name="Nicolaus B."/>
        </authorList>
    </citation>
    <scope>NUCLEOTIDE SEQUENCE [LARGE SCALE GENOMIC DNA]</scope>
    <source>
        <strain evidence="2 3">DSM 15939</strain>
    </source>
</reference>
<dbReference type="AlphaFoldDB" id="A0A160F563"/>
<dbReference type="InterPro" id="IPR035919">
    <property type="entry name" value="EAL_sf"/>
</dbReference>
<dbReference type="PATRIC" id="fig|294699.3.peg.874"/>
<dbReference type="PROSITE" id="PS50883">
    <property type="entry name" value="EAL"/>
    <property type="match status" value="1"/>
</dbReference>
<dbReference type="SMART" id="SM00052">
    <property type="entry name" value="EAL"/>
    <property type="match status" value="1"/>
</dbReference>
<dbReference type="KEGG" id="aamy:GFC30_865"/>
<dbReference type="OrthoDB" id="581425at2"/>
<dbReference type="SUPFAM" id="SSF141868">
    <property type="entry name" value="EAL domain-like"/>
    <property type="match status" value="1"/>
</dbReference>
<protein>
    <submittedName>
        <fullName evidence="2">EAL domain protein</fullName>
    </submittedName>
</protein>
<dbReference type="CDD" id="cd01948">
    <property type="entry name" value="EAL"/>
    <property type="match status" value="1"/>
</dbReference>
<keyword evidence="3" id="KW-1185">Reference proteome</keyword>
<dbReference type="PANTHER" id="PTHR33121:SF76">
    <property type="entry name" value="SIGNALING PROTEIN"/>
    <property type="match status" value="1"/>
</dbReference>
<organism evidence="2 3">
    <name type="scientific">Anoxybacteroides amylolyticum</name>
    <dbReference type="NCBI Taxonomy" id="294699"/>
    <lineage>
        <taxon>Bacteria</taxon>
        <taxon>Bacillati</taxon>
        <taxon>Bacillota</taxon>
        <taxon>Bacilli</taxon>
        <taxon>Bacillales</taxon>
        <taxon>Anoxybacillaceae</taxon>
        <taxon>Anoxybacteroides</taxon>
    </lineage>
</organism>
<name>A0A160F563_9BACL</name>
<dbReference type="Pfam" id="PF00563">
    <property type="entry name" value="EAL"/>
    <property type="match status" value="1"/>
</dbReference>
<dbReference type="PANTHER" id="PTHR33121">
    <property type="entry name" value="CYCLIC DI-GMP PHOSPHODIESTERASE PDEF"/>
    <property type="match status" value="1"/>
</dbReference>
<dbReference type="Gene3D" id="3.20.20.450">
    <property type="entry name" value="EAL domain"/>
    <property type="match status" value="1"/>
</dbReference>